<keyword evidence="7 10" id="KW-0472">Membrane</keyword>
<gene>
    <name evidence="12" type="ORF">CLF_107900</name>
</gene>
<evidence type="ECO:0000259" key="11">
    <source>
        <dbReference type="Pfam" id="PF00999"/>
    </source>
</evidence>
<feature type="transmembrane region" description="Helical" evidence="10">
    <location>
        <begin position="604"/>
        <end position="623"/>
    </location>
</feature>
<dbReference type="EMBL" id="DF144013">
    <property type="protein sequence ID" value="GAA32950.2"/>
    <property type="molecule type" value="Genomic_DNA"/>
</dbReference>
<feature type="transmembrane region" description="Helical" evidence="10">
    <location>
        <begin position="382"/>
        <end position="401"/>
    </location>
</feature>
<evidence type="ECO:0000256" key="7">
    <source>
        <dbReference type="ARBA" id="ARBA00023136"/>
    </source>
</evidence>
<evidence type="ECO:0000256" key="10">
    <source>
        <dbReference type="SAM" id="Phobius"/>
    </source>
</evidence>
<evidence type="ECO:0000313" key="13">
    <source>
        <dbReference type="Proteomes" id="UP000008909"/>
    </source>
</evidence>
<sequence>MTSTRMLSDGLSPDSVGIRRGRFDLPHRCTELLDSRQLAPKSTDGRRNTTLKKQFRMCSSDQGQKYRWKAANRVWCRNNFYSCGAKRDYCPDTRPLAPQSNSFRLLSNLPLPYMSSANPVKTLFVIRLRTELKKIERLLLPDNTGFSLNEFPPTKFYQKLEYPKTVLFDVFSFAVNKLSNLCMNGIASRKDIVDVNCNEEKTSYLQFTVAAYTRNRLKEASADSSANQTQNPWAHAANVLAKWHFQEFETHITILIFLICVILLRMIYEHLALFTTWIPESFVHLSAGVVFGSVLRLSTTQQGRRKWELTPSLFFNYLLPPIVLDSAYCMYNRAITEYIGAIMTFAVVGSILNSILTATLMWTLYVCGAYGPFNIKFDFKSFLVFSTIISAVDPVAVLATLQEIRVDLGLYYTVFGESLFNDAVIVALYGTVTSFSHLEQVTATHVMYAVLSLFTVSIGGLVIGALFGLVTCLVTRFQNNFGSVLVLTISYFSYIMGDCLGWSGLMALICCGLIQTAYAFHNLSQVSVVVVRRVTKITAEISESVIFLFMGLELVSRPFEWHTGFCLWALIACLLSRAVTVLVLANLLNFFSDQYDRISPTEQITLIYGGLRGAVCFCLAVLVKQHYFRTDGEYKRPLFITATMFIIFFTIIVMGMTIRPLIMWLRIPLRREEKLSLFHQLNEHILDESLCAVETILDRKGRNRARDWFYDIDDRYIRKWLQRDPETHNQKIVKLYEQIALKLHYAMIQPAKSELHLDKIPRGIKMHYTPVDGPAKLAESILTGSPAEGQQMSTIIYSPARTRQVDSDFSVICSEDEFPAYMTKMVRPTVNWMRNFARWRLCGRRTKVELTRPSMTESFSGTSTGVTNVENIRRYLRRSRVDSFLSTSSVQHPFMDNLVDLLVSKTLIASKTDDQGNIINSTTFHRGRQTLVSTADPAYLGSNETDTDVPAVRPRTRRFSSICTSRRIRSRIKSTDLLYALIDTELNENSKDSTLDTGYKGRISRDIVPQLRLSKYIKDCVHIEKM</sequence>
<dbReference type="AlphaFoldDB" id="H2KU65"/>
<organism evidence="12 13">
    <name type="scientific">Clonorchis sinensis</name>
    <name type="common">Chinese liver fluke</name>
    <dbReference type="NCBI Taxonomy" id="79923"/>
    <lineage>
        <taxon>Eukaryota</taxon>
        <taxon>Metazoa</taxon>
        <taxon>Spiralia</taxon>
        <taxon>Lophotrochozoa</taxon>
        <taxon>Platyhelminthes</taxon>
        <taxon>Trematoda</taxon>
        <taxon>Digenea</taxon>
        <taxon>Opisthorchiida</taxon>
        <taxon>Opisthorchiata</taxon>
        <taxon>Opisthorchiidae</taxon>
        <taxon>Clonorchis</taxon>
    </lineage>
</organism>
<evidence type="ECO:0000256" key="5">
    <source>
        <dbReference type="ARBA" id="ARBA00023053"/>
    </source>
</evidence>
<proteinExistence type="inferred from homology"/>
<evidence type="ECO:0000256" key="8">
    <source>
        <dbReference type="ARBA" id="ARBA00023201"/>
    </source>
</evidence>
<feature type="transmembrane region" description="Helical" evidence="10">
    <location>
        <begin position="565"/>
        <end position="592"/>
    </location>
</feature>
<feature type="transmembrane region" description="Helical" evidence="10">
    <location>
        <begin position="449"/>
        <end position="470"/>
    </location>
</feature>
<accession>H2KU65</accession>
<comment type="similarity">
    <text evidence="9">Belongs to the monovalent cation:proton antiporter 1 (CPA1) transporter (TC 2.A.36) family.</text>
</comment>
<evidence type="ECO:0000256" key="4">
    <source>
        <dbReference type="ARBA" id="ARBA00022989"/>
    </source>
</evidence>
<feature type="domain" description="Cation/H+ exchanger transmembrane" evidence="11">
    <location>
        <begin position="261"/>
        <end position="664"/>
    </location>
</feature>
<keyword evidence="8 9" id="KW-0739">Sodium transport</keyword>
<keyword evidence="13" id="KW-1185">Reference proteome</keyword>
<dbReference type="PRINTS" id="PR01084">
    <property type="entry name" value="NAHEXCHNGR"/>
</dbReference>
<evidence type="ECO:0000256" key="1">
    <source>
        <dbReference type="ARBA" id="ARBA00004141"/>
    </source>
</evidence>
<keyword evidence="3 9" id="KW-0812">Transmembrane</keyword>
<protein>
    <recommendedName>
        <fullName evidence="9">Sodium/hydrogen exchanger</fullName>
    </recommendedName>
</protein>
<dbReference type="GO" id="GO:0098719">
    <property type="term" value="P:sodium ion import across plasma membrane"/>
    <property type="evidence" value="ECO:0007669"/>
    <property type="project" value="TreeGrafter"/>
</dbReference>
<dbReference type="GO" id="GO:0005886">
    <property type="term" value="C:plasma membrane"/>
    <property type="evidence" value="ECO:0007669"/>
    <property type="project" value="TreeGrafter"/>
</dbReference>
<keyword evidence="2 9" id="KW-0813">Transport</keyword>
<keyword evidence="6 9" id="KW-0406">Ion transport</keyword>
<feature type="transmembrane region" description="Helical" evidence="10">
    <location>
        <begin position="274"/>
        <end position="297"/>
    </location>
</feature>
<evidence type="ECO:0000256" key="9">
    <source>
        <dbReference type="RuleBase" id="RU003722"/>
    </source>
</evidence>
<feature type="transmembrane region" description="Helical" evidence="10">
    <location>
        <begin position="502"/>
        <end position="520"/>
    </location>
</feature>
<dbReference type="NCBIfam" id="TIGR00840">
    <property type="entry name" value="b_cpa1"/>
    <property type="match status" value="1"/>
</dbReference>
<dbReference type="GO" id="GO:0015386">
    <property type="term" value="F:potassium:proton antiporter activity"/>
    <property type="evidence" value="ECO:0007669"/>
    <property type="project" value="TreeGrafter"/>
</dbReference>
<feature type="transmembrane region" description="Helical" evidence="10">
    <location>
        <begin position="638"/>
        <end position="662"/>
    </location>
</feature>
<dbReference type="Pfam" id="PF00999">
    <property type="entry name" value="Na_H_Exchanger"/>
    <property type="match status" value="1"/>
</dbReference>
<keyword evidence="9" id="KW-0050">Antiport</keyword>
<dbReference type="InterPro" id="IPR006153">
    <property type="entry name" value="Cation/H_exchanger_TM"/>
</dbReference>
<dbReference type="Proteomes" id="UP000008909">
    <property type="component" value="Unassembled WGS sequence"/>
</dbReference>
<feature type="transmembrane region" description="Helical" evidence="10">
    <location>
        <begin position="252"/>
        <end position="268"/>
    </location>
</feature>
<reference evidence="12" key="1">
    <citation type="journal article" date="2011" name="Genome Biol.">
        <title>The draft genome of the carcinogenic human liver fluke Clonorchis sinensis.</title>
        <authorList>
            <person name="Wang X."/>
            <person name="Chen W."/>
            <person name="Huang Y."/>
            <person name="Sun J."/>
            <person name="Men J."/>
            <person name="Liu H."/>
            <person name="Luo F."/>
            <person name="Guo L."/>
            <person name="Lv X."/>
            <person name="Deng C."/>
            <person name="Zhou C."/>
            <person name="Fan Y."/>
            <person name="Li X."/>
            <person name="Huang L."/>
            <person name="Hu Y."/>
            <person name="Liang C."/>
            <person name="Hu X."/>
            <person name="Xu J."/>
            <person name="Yu X."/>
        </authorList>
    </citation>
    <scope>NUCLEOTIDE SEQUENCE [LARGE SCALE GENOMIC DNA]</scope>
    <source>
        <strain evidence="12">Henan</strain>
    </source>
</reference>
<name>H2KU65_CLOSI</name>
<evidence type="ECO:0000256" key="3">
    <source>
        <dbReference type="ARBA" id="ARBA00022692"/>
    </source>
</evidence>
<keyword evidence="5" id="KW-0915">Sodium</keyword>
<evidence type="ECO:0000313" key="12">
    <source>
        <dbReference type="EMBL" id="GAA32950.2"/>
    </source>
</evidence>
<feature type="transmembrane region" description="Helical" evidence="10">
    <location>
        <begin position="477"/>
        <end position="496"/>
    </location>
</feature>
<dbReference type="PANTHER" id="PTHR10110:SF126">
    <property type="entry name" value="NA(+)_H(+) EXCHANGER PROTEIN 7"/>
    <property type="match status" value="1"/>
</dbReference>
<evidence type="ECO:0000256" key="6">
    <source>
        <dbReference type="ARBA" id="ARBA00023065"/>
    </source>
</evidence>
<keyword evidence="4 10" id="KW-1133">Transmembrane helix</keyword>
<dbReference type="InterPro" id="IPR004709">
    <property type="entry name" value="NaH_exchanger"/>
</dbReference>
<feature type="transmembrane region" description="Helical" evidence="10">
    <location>
        <begin position="408"/>
        <end position="429"/>
    </location>
</feature>
<evidence type="ECO:0000256" key="2">
    <source>
        <dbReference type="ARBA" id="ARBA00022448"/>
    </source>
</evidence>
<dbReference type="GO" id="GO:0015385">
    <property type="term" value="F:sodium:proton antiporter activity"/>
    <property type="evidence" value="ECO:0007669"/>
    <property type="project" value="InterPro"/>
</dbReference>
<comment type="subcellular location">
    <subcellularLocation>
        <location evidence="1">Membrane</location>
        <topology evidence="1">Multi-pass membrane protein</topology>
    </subcellularLocation>
</comment>
<dbReference type="InterPro" id="IPR018422">
    <property type="entry name" value="Cation/H_exchanger_CPA1"/>
</dbReference>
<feature type="transmembrane region" description="Helical" evidence="10">
    <location>
        <begin position="338"/>
        <end position="362"/>
    </location>
</feature>
<dbReference type="PANTHER" id="PTHR10110">
    <property type="entry name" value="SODIUM/HYDROGEN EXCHANGER"/>
    <property type="match status" value="1"/>
</dbReference>
<dbReference type="Gene3D" id="6.10.140.1330">
    <property type="match status" value="1"/>
</dbReference>
<dbReference type="GO" id="GO:0051453">
    <property type="term" value="P:regulation of intracellular pH"/>
    <property type="evidence" value="ECO:0007669"/>
    <property type="project" value="TreeGrafter"/>
</dbReference>